<accession>A0AAR5QJA9</accession>
<evidence type="ECO:0000256" key="7">
    <source>
        <dbReference type="SAM" id="SignalP"/>
    </source>
</evidence>
<dbReference type="KEGG" id="dpa:109546637"/>
<evidence type="ECO:0000256" key="2">
    <source>
        <dbReference type="ARBA" id="ARBA00009037"/>
    </source>
</evidence>
<dbReference type="GO" id="GO:0030641">
    <property type="term" value="P:regulation of cellular pH"/>
    <property type="evidence" value="ECO:0007669"/>
    <property type="project" value="TreeGrafter"/>
</dbReference>
<feature type="signal peptide" evidence="7">
    <location>
        <begin position="1"/>
        <end position="19"/>
    </location>
</feature>
<reference evidence="11" key="1">
    <citation type="journal article" date="2013" name="Genome Biol.">
        <title>Draft genome of the mountain pine beetle, Dendroctonus ponderosae Hopkins, a major forest pest.</title>
        <authorList>
            <person name="Keeling C.I."/>
            <person name="Yuen M.M."/>
            <person name="Liao N.Y."/>
            <person name="Docking T.R."/>
            <person name="Chan S.K."/>
            <person name="Taylor G.A."/>
            <person name="Palmquist D.L."/>
            <person name="Jackman S.D."/>
            <person name="Nguyen A."/>
            <person name="Li M."/>
            <person name="Henderson H."/>
            <person name="Janes J.K."/>
            <person name="Zhao Y."/>
            <person name="Pandoh P."/>
            <person name="Moore R."/>
            <person name="Sperling F.A."/>
            <person name="Huber D.P."/>
            <person name="Birol I."/>
            <person name="Jones S.J."/>
            <person name="Bohlmann J."/>
        </authorList>
    </citation>
    <scope>NUCLEOTIDE SEQUENCE</scope>
</reference>
<feature type="transmembrane region" description="Helical" evidence="6">
    <location>
        <begin position="313"/>
        <end position="334"/>
    </location>
</feature>
<protein>
    <recommendedName>
        <fullName evidence="12">Vacuolar ATP synthase subunit S1</fullName>
    </recommendedName>
</protein>
<dbReference type="GO" id="GO:0033176">
    <property type="term" value="C:proton-transporting V-type ATPase complex"/>
    <property type="evidence" value="ECO:0007669"/>
    <property type="project" value="TreeGrafter"/>
</dbReference>
<sequence length="357" mass="39822">MHIKRTALCVFLKILSLNAAIIVWSNKRVEVSPLLPFDDDDLEKLASKLEVKNVFLFRVALKTSTAPIPKNLREVIEPYHSSYNPNGNIATANATELSLLDDCNGITTQLKIKEKVGNATDFLCVLDVTYPRIRSKRAADDQEATNRTQAEVKGPVIYISETDLSKKNNQYALLYSSKPLKLEVNNSVKYLGNTDNSLITLSKRFNIPVLLGTEEKVYLRFGISWINGYWYMQTVKVELTGESEGKPSYYNLTTDENILAPAHFSYHCNGQSVFSDPTTGTKLTIYDLQVQIDAKKPKFGDANDCVPFTTAPIWSGLFVTTILGLGLIVALTALMDIKTMDKFDNQATKNLGITVMD</sequence>
<dbReference type="InterPro" id="IPR046755">
    <property type="entry name" value="VAS1_LD"/>
</dbReference>
<dbReference type="PANTHER" id="PTHR12471:SF4">
    <property type="entry name" value="AGAP001624-PA"/>
    <property type="match status" value="1"/>
</dbReference>
<comment type="similarity">
    <text evidence="2">Belongs to the vacuolar ATPase subunit S1 family.</text>
</comment>
<dbReference type="Pfam" id="PF05827">
    <property type="entry name" value="VAS1_LD"/>
    <property type="match status" value="1"/>
</dbReference>
<dbReference type="AlphaFoldDB" id="A0AAR5QJA9"/>
<dbReference type="InterPro" id="IPR008388">
    <property type="entry name" value="Ac45_acc_su"/>
</dbReference>
<proteinExistence type="inferred from homology"/>
<keyword evidence="11" id="KW-1185">Reference proteome</keyword>
<dbReference type="PANTHER" id="PTHR12471">
    <property type="entry name" value="VACUOLAR ATP SYNTHASE SUBUNIT S1"/>
    <property type="match status" value="1"/>
</dbReference>
<dbReference type="EnsemblMetazoa" id="XM_019917668.1">
    <property type="protein sequence ID" value="XP_019773227.1"/>
    <property type="gene ID" value="LOC109546637"/>
</dbReference>
<feature type="chain" id="PRO_5043378126" description="Vacuolar ATP synthase subunit S1" evidence="7">
    <location>
        <begin position="20"/>
        <end position="357"/>
    </location>
</feature>
<name>A0AAR5QJA9_DENPD</name>
<comment type="subcellular location">
    <subcellularLocation>
        <location evidence="1">Membrane</location>
        <topology evidence="1">Single-pass membrane protein</topology>
    </subcellularLocation>
</comment>
<evidence type="ECO:0000256" key="5">
    <source>
        <dbReference type="ARBA" id="ARBA00023136"/>
    </source>
</evidence>
<keyword evidence="5 6" id="KW-0472">Membrane</keyword>
<reference evidence="10" key="2">
    <citation type="submission" date="2024-08" db="UniProtKB">
        <authorList>
            <consortium name="EnsemblMetazoa"/>
        </authorList>
    </citation>
    <scope>IDENTIFICATION</scope>
</reference>
<evidence type="ECO:0000259" key="8">
    <source>
        <dbReference type="Pfam" id="PF05827"/>
    </source>
</evidence>
<dbReference type="Pfam" id="PF20520">
    <property type="entry name" value="Ac45-VOA1_TM"/>
    <property type="match status" value="1"/>
</dbReference>
<evidence type="ECO:0000259" key="9">
    <source>
        <dbReference type="Pfam" id="PF20520"/>
    </source>
</evidence>
<keyword evidence="3 6" id="KW-0812">Transmembrane</keyword>
<dbReference type="GO" id="GO:0001671">
    <property type="term" value="F:ATPase activator activity"/>
    <property type="evidence" value="ECO:0007669"/>
    <property type="project" value="TreeGrafter"/>
</dbReference>
<dbReference type="GeneID" id="109546637"/>
<dbReference type="Gene3D" id="2.40.160.110">
    <property type="match status" value="1"/>
</dbReference>
<organism evidence="10 11">
    <name type="scientific">Dendroctonus ponderosae</name>
    <name type="common">Mountain pine beetle</name>
    <dbReference type="NCBI Taxonomy" id="77166"/>
    <lineage>
        <taxon>Eukaryota</taxon>
        <taxon>Metazoa</taxon>
        <taxon>Ecdysozoa</taxon>
        <taxon>Arthropoda</taxon>
        <taxon>Hexapoda</taxon>
        <taxon>Insecta</taxon>
        <taxon>Pterygota</taxon>
        <taxon>Neoptera</taxon>
        <taxon>Endopterygota</taxon>
        <taxon>Coleoptera</taxon>
        <taxon>Polyphaga</taxon>
        <taxon>Cucujiformia</taxon>
        <taxon>Curculionidae</taxon>
        <taxon>Scolytinae</taxon>
        <taxon>Dendroctonus</taxon>
    </lineage>
</organism>
<dbReference type="InterPro" id="IPR046756">
    <property type="entry name" value="VAS1/VOA1_TM"/>
</dbReference>
<keyword evidence="4 6" id="KW-1133">Transmembrane helix</keyword>
<evidence type="ECO:0000256" key="6">
    <source>
        <dbReference type="SAM" id="Phobius"/>
    </source>
</evidence>
<evidence type="ECO:0000256" key="3">
    <source>
        <dbReference type="ARBA" id="ARBA00022692"/>
    </source>
</evidence>
<keyword evidence="7" id="KW-0732">Signal</keyword>
<evidence type="ECO:0000313" key="11">
    <source>
        <dbReference type="Proteomes" id="UP000019118"/>
    </source>
</evidence>
<feature type="domain" description="V-type proton ATPase subunit S1 luminal" evidence="8">
    <location>
        <begin position="226"/>
        <end position="292"/>
    </location>
</feature>
<feature type="domain" description="V-type proton ATPase subunit S1/VOA1 transmembrane" evidence="9">
    <location>
        <begin position="307"/>
        <end position="345"/>
    </location>
</feature>
<evidence type="ECO:0000313" key="10">
    <source>
        <dbReference type="EnsemblMetazoa" id="XP_019773227.1"/>
    </source>
</evidence>
<evidence type="ECO:0000256" key="4">
    <source>
        <dbReference type="ARBA" id="ARBA00022989"/>
    </source>
</evidence>
<evidence type="ECO:0000256" key="1">
    <source>
        <dbReference type="ARBA" id="ARBA00004167"/>
    </source>
</evidence>
<evidence type="ECO:0008006" key="12">
    <source>
        <dbReference type="Google" id="ProtNLM"/>
    </source>
</evidence>
<dbReference type="Proteomes" id="UP000019118">
    <property type="component" value="Unassembled WGS sequence"/>
</dbReference>